<evidence type="ECO:0000256" key="1">
    <source>
        <dbReference type="ARBA" id="ARBA00005820"/>
    </source>
</evidence>
<dbReference type="GO" id="GO:0003677">
    <property type="term" value="F:DNA binding"/>
    <property type="evidence" value="ECO:0007669"/>
    <property type="project" value="UniProtKB-UniRule"/>
</dbReference>
<evidence type="ECO:0000259" key="6">
    <source>
        <dbReference type="PROSITE" id="PS51755"/>
    </source>
</evidence>
<sequence>MSIRIEVLGSLEVNVSGVDMIPTTPKPRQLFALLALNHRKVVPTTTILEELWGDYPPKSALTTLQTYVLQLRRKLAAVAGVSSRKMIATRNNGYMLALPESRDFDLEKYGRLESRALEEFRNGRAATAIRTAQEALELWRGDALADVPRGRYLEGTAVDLDQSRLALIECRLEAALSLGRHRESLTEFPKLITEHSYNENLHASYMIALHRCGIRDKALNVYHQLRSSMRNELGVEPSRKMQELHRALLSADLELDEPSVLSWSRACHRPWLRRSERHG</sequence>
<name>A0A840QE50_9PSEU</name>
<dbReference type="SUPFAM" id="SSF48452">
    <property type="entry name" value="TPR-like"/>
    <property type="match status" value="1"/>
</dbReference>
<keyword evidence="3 5" id="KW-0238">DNA-binding</keyword>
<dbReference type="EMBL" id="JACHIW010000001">
    <property type="protein sequence ID" value="MBB5156849.1"/>
    <property type="molecule type" value="Genomic_DNA"/>
</dbReference>
<comment type="caution">
    <text evidence="7">The sequence shown here is derived from an EMBL/GenBank/DDBJ whole genome shotgun (WGS) entry which is preliminary data.</text>
</comment>
<evidence type="ECO:0000256" key="2">
    <source>
        <dbReference type="ARBA" id="ARBA00023015"/>
    </source>
</evidence>
<dbReference type="PANTHER" id="PTHR35807">
    <property type="entry name" value="TRANSCRIPTIONAL REGULATOR REDD-RELATED"/>
    <property type="match status" value="1"/>
</dbReference>
<reference evidence="7 8" key="1">
    <citation type="submission" date="2020-08" db="EMBL/GenBank/DDBJ databases">
        <title>Sequencing the genomes of 1000 actinobacteria strains.</title>
        <authorList>
            <person name="Klenk H.-P."/>
        </authorList>
    </citation>
    <scope>NUCLEOTIDE SEQUENCE [LARGE SCALE GENOMIC DNA]</scope>
    <source>
        <strain evidence="7 8">DSM 45584</strain>
    </source>
</reference>
<dbReference type="SMART" id="SM00862">
    <property type="entry name" value="Trans_reg_C"/>
    <property type="match status" value="1"/>
</dbReference>
<proteinExistence type="inferred from homology"/>
<dbReference type="SUPFAM" id="SSF46894">
    <property type="entry name" value="C-terminal effector domain of the bipartite response regulators"/>
    <property type="match status" value="1"/>
</dbReference>
<evidence type="ECO:0000313" key="8">
    <source>
        <dbReference type="Proteomes" id="UP000584374"/>
    </source>
</evidence>
<dbReference type="Pfam" id="PF03704">
    <property type="entry name" value="BTAD"/>
    <property type="match status" value="1"/>
</dbReference>
<evidence type="ECO:0000256" key="4">
    <source>
        <dbReference type="ARBA" id="ARBA00023163"/>
    </source>
</evidence>
<keyword evidence="4" id="KW-0804">Transcription</keyword>
<dbReference type="PROSITE" id="PS51755">
    <property type="entry name" value="OMPR_PHOB"/>
    <property type="match status" value="1"/>
</dbReference>
<dbReference type="InterPro" id="IPR036388">
    <property type="entry name" value="WH-like_DNA-bd_sf"/>
</dbReference>
<dbReference type="InterPro" id="IPR001867">
    <property type="entry name" value="OmpR/PhoB-type_DNA-bd"/>
</dbReference>
<keyword evidence="8" id="KW-1185">Reference proteome</keyword>
<gene>
    <name evidence="7" type="ORF">BJ970_004383</name>
</gene>
<dbReference type="InterPro" id="IPR016032">
    <property type="entry name" value="Sig_transdc_resp-reg_C-effctor"/>
</dbReference>
<dbReference type="PANTHER" id="PTHR35807:SF1">
    <property type="entry name" value="TRANSCRIPTIONAL REGULATOR REDD"/>
    <property type="match status" value="1"/>
</dbReference>
<dbReference type="RefSeq" id="WP_184727903.1">
    <property type="nucleotide sequence ID" value="NZ_JACHIW010000001.1"/>
</dbReference>
<dbReference type="GO" id="GO:0006355">
    <property type="term" value="P:regulation of DNA-templated transcription"/>
    <property type="evidence" value="ECO:0007669"/>
    <property type="project" value="InterPro"/>
</dbReference>
<organism evidence="7 8">
    <name type="scientific">Saccharopolyspora phatthalungensis</name>
    <dbReference type="NCBI Taxonomy" id="664693"/>
    <lineage>
        <taxon>Bacteria</taxon>
        <taxon>Bacillati</taxon>
        <taxon>Actinomycetota</taxon>
        <taxon>Actinomycetes</taxon>
        <taxon>Pseudonocardiales</taxon>
        <taxon>Pseudonocardiaceae</taxon>
        <taxon>Saccharopolyspora</taxon>
    </lineage>
</organism>
<dbReference type="Gene3D" id="1.25.40.10">
    <property type="entry name" value="Tetratricopeptide repeat domain"/>
    <property type="match status" value="1"/>
</dbReference>
<protein>
    <submittedName>
        <fullName evidence="7">DNA-binding SARP family transcriptional activator</fullName>
    </submittedName>
</protein>
<dbReference type="GO" id="GO:0000160">
    <property type="term" value="P:phosphorelay signal transduction system"/>
    <property type="evidence" value="ECO:0007669"/>
    <property type="project" value="InterPro"/>
</dbReference>
<feature type="domain" description="OmpR/PhoB-type" evidence="6">
    <location>
        <begin position="1"/>
        <end position="98"/>
    </location>
</feature>
<evidence type="ECO:0000313" key="7">
    <source>
        <dbReference type="EMBL" id="MBB5156849.1"/>
    </source>
</evidence>
<dbReference type="CDD" id="cd15831">
    <property type="entry name" value="BTAD"/>
    <property type="match status" value="1"/>
</dbReference>
<feature type="DNA-binding region" description="OmpR/PhoB-type" evidence="5">
    <location>
        <begin position="1"/>
        <end position="98"/>
    </location>
</feature>
<dbReference type="SMART" id="SM01043">
    <property type="entry name" value="BTAD"/>
    <property type="match status" value="1"/>
</dbReference>
<evidence type="ECO:0000256" key="3">
    <source>
        <dbReference type="ARBA" id="ARBA00023125"/>
    </source>
</evidence>
<dbReference type="InterPro" id="IPR051677">
    <property type="entry name" value="AfsR-DnrI-RedD_regulator"/>
</dbReference>
<comment type="similarity">
    <text evidence="1">Belongs to the AfsR/DnrI/RedD regulatory family.</text>
</comment>
<dbReference type="Pfam" id="PF00486">
    <property type="entry name" value="Trans_reg_C"/>
    <property type="match status" value="1"/>
</dbReference>
<dbReference type="Gene3D" id="1.10.10.10">
    <property type="entry name" value="Winged helix-like DNA-binding domain superfamily/Winged helix DNA-binding domain"/>
    <property type="match status" value="1"/>
</dbReference>
<keyword evidence="2" id="KW-0805">Transcription regulation</keyword>
<dbReference type="Proteomes" id="UP000584374">
    <property type="component" value="Unassembled WGS sequence"/>
</dbReference>
<accession>A0A840QE50</accession>
<dbReference type="InterPro" id="IPR011990">
    <property type="entry name" value="TPR-like_helical_dom_sf"/>
</dbReference>
<dbReference type="InterPro" id="IPR005158">
    <property type="entry name" value="BTAD"/>
</dbReference>
<dbReference type="AlphaFoldDB" id="A0A840QE50"/>
<evidence type="ECO:0000256" key="5">
    <source>
        <dbReference type="PROSITE-ProRule" id="PRU01091"/>
    </source>
</evidence>